<evidence type="ECO:0000256" key="1">
    <source>
        <dbReference type="ARBA" id="ARBA00004651"/>
    </source>
</evidence>
<evidence type="ECO:0000256" key="4">
    <source>
        <dbReference type="ARBA" id="ARBA00022989"/>
    </source>
</evidence>
<evidence type="ECO:0008006" key="8">
    <source>
        <dbReference type="Google" id="ProtNLM"/>
    </source>
</evidence>
<keyword evidence="2" id="KW-1003">Cell membrane</keyword>
<dbReference type="PANTHER" id="PTHR32196">
    <property type="entry name" value="ABC TRANSPORTER PERMEASE PROTEIN YPHD-RELATED-RELATED"/>
    <property type="match status" value="1"/>
</dbReference>
<organism evidence="7">
    <name type="scientific">marine sediment metagenome</name>
    <dbReference type="NCBI Taxonomy" id="412755"/>
    <lineage>
        <taxon>unclassified sequences</taxon>
        <taxon>metagenomes</taxon>
        <taxon>ecological metagenomes</taxon>
    </lineage>
</organism>
<evidence type="ECO:0000313" key="7">
    <source>
        <dbReference type="EMBL" id="GAG87568.1"/>
    </source>
</evidence>
<dbReference type="GO" id="GO:0022857">
    <property type="term" value="F:transmembrane transporter activity"/>
    <property type="evidence" value="ECO:0007669"/>
    <property type="project" value="InterPro"/>
</dbReference>
<dbReference type="AlphaFoldDB" id="X1BTQ2"/>
<protein>
    <recommendedName>
        <fullName evidence="8">ABC transporter permease</fullName>
    </recommendedName>
</protein>
<proteinExistence type="predicted"/>
<feature type="transmembrane region" description="Helical" evidence="6">
    <location>
        <begin position="41"/>
        <end position="66"/>
    </location>
</feature>
<evidence type="ECO:0000256" key="2">
    <source>
        <dbReference type="ARBA" id="ARBA00022475"/>
    </source>
</evidence>
<dbReference type="GO" id="GO:0005886">
    <property type="term" value="C:plasma membrane"/>
    <property type="evidence" value="ECO:0007669"/>
    <property type="project" value="UniProtKB-SubCell"/>
</dbReference>
<feature type="transmembrane region" description="Helical" evidence="6">
    <location>
        <begin position="101"/>
        <end position="119"/>
    </location>
</feature>
<accession>X1BTQ2</accession>
<evidence type="ECO:0000256" key="3">
    <source>
        <dbReference type="ARBA" id="ARBA00022692"/>
    </source>
</evidence>
<name>X1BTQ2_9ZZZZ</name>
<keyword evidence="3 6" id="KW-0812">Transmembrane</keyword>
<evidence type="ECO:0000256" key="5">
    <source>
        <dbReference type="ARBA" id="ARBA00023136"/>
    </source>
</evidence>
<feature type="transmembrane region" description="Helical" evidence="6">
    <location>
        <begin position="78"/>
        <end position="95"/>
    </location>
</feature>
<dbReference type="InterPro" id="IPR001851">
    <property type="entry name" value="ABC_transp_permease"/>
</dbReference>
<keyword evidence="4 6" id="KW-1133">Transmembrane helix</keyword>
<keyword evidence="5 6" id="KW-0472">Membrane</keyword>
<sequence>VAIIIFLAVFAFAFLLRKYTKYGRRFNAIGGNTLAAYLSGINVDLHIVSIYALSGLIVGFTALILVSRLGMVRADSGSVFALQALAAAIIGGITFEGGKGSLIGAFFGVFLIGILYNAMNIIGITTYVQTIVLGAIIVIATVISNIGKMRRQ</sequence>
<feature type="non-terminal residue" evidence="7">
    <location>
        <position position="1"/>
    </location>
</feature>
<gene>
    <name evidence="7" type="ORF">S01H4_32354</name>
</gene>
<evidence type="ECO:0000256" key="6">
    <source>
        <dbReference type="SAM" id="Phobius"/>
    </source>
</evidence>
<comment type="subcellular location">
    <subcellularLocation>
        <location evidence="1">Cell membrane</location>
        <topology evidence="1">Multi-pass membrane protein</topology>
    </subcellularLocation>
</comment>
<dbReference type="Pfam" id="PF02653">
    <property type="entry name" value="BPD_transp_2"/>
    <property type="match status" value="1"/>
</dbReference>
<feature type="transmembrane region" description="Helical" evidence="6">
    <location>
        <begin position="126"/>
        <end position="146"/>
    </location>
</feature>
<reference evidence="7" key="1">
    <citation type="journal article" date="2014" name="Front. Microbiol.">
        <title>High frequency of phylogenetically diverse reductive dehalogenase-homologous genes in deep subseafloor sedimentary metagenomes.</title>
        <authorList>
            <person name="Kawai M."/>
            <person name="Futagami T."/>
            <person name="Toyoda A."/>
            <person name="Takaki Y."/>
            <person name="Nishi S."/>
            <person name="Hori S."/>
            <person name="Arai W."/>
            <person name="Tsubouchi T."/>
            <person name="Morono Y."/>
            <person name="Uchiyama I."/>
            <person name="Ito T."/>
            <person name="Fujiyama A."/>
            <person name="Inagaki F."/>
            <person name="Takami H."/>
        </authorList>
    </citation>
    <scope>NUCLEOTIDE SEQUENCE</scope>
    <source>
        <strain evidence="7">Expedition CK06-06</strain>
    </source>
</reference>
<dbReference type="EMBL" id="BART01016903">
    <property type="protein sequence ID" value="GAG87568.1"/>
    <property type="molecule type" value="Genomic_DNA"/>
</dbReference>
<comment type="caution">
    <text evidence="7">The sequence shown here is derived from an EMBL/GenBank/DDBJ whole genome shotgun (WGS) entry which is preliminary data.</text>
</comment>